<evidence type="ECO:0000256" key="3">
    <source>
        <dbReference type="ARBA" id="ARBA00022588"/>
    </source>
</evidence>
<dbReference type="InterPro" id="IPR035897">
    <property type="entry name" value="Toll_tir_struct_dom_sf"/>
</dbReference>
<evidence type="ECO:0000256" key="11">
    <source>
        <dbReference type="ARBA" id="ARBA00023136"/>
    </source>
</evidence>
<keyword evidence="9" id="KW-0391">Immunity</keyword>
<evidence type="ECO:0000256" key="8">
    <source>
        <dbReference type="ARBA" id="ARBA00022753"/>
    </source>
</evidence>
<evidence type="ECO:0000256" key="4">
    <source>
        <dbReference type="ARBA" id="ARBA00022614"/>
    </source>
</evidence>
<keyword evidence="18" id="KW-1185">Reference proteome</keyword>
<evidence type="ECO:0000256" key="2">
    <source>
        <dbReference type="ARBA" id="ARBA00009634"/>
    </source>
</evidence>
<comment type="caution">
    <text evidence="17">The sequence shown here is derived from an EMBL/GenBank/DDBJ whole genome shotgun (WGS) entry which is preliminary data.</text>
</comment>
<protein>
    <recommendedName>
        <fullName evidence="16">TIR domain-containing protein</fullName>
    </recommendedName>
</protein>
<comment type="subcellular location">
    <subcellularLocation>
        <location evidence="15">Endomembrane system</location>
        <topology evidence="15">Single-pass type I membrane protein</topology>
    </subcellularLocation>
    <subcellularLocation>
        <location evidence="1">Endosome</location>
    </subcellularLocation>
</comment>
<evidence type="ECO:0000313" key="17">
    <source>
        <dbReference type="EMBL" id="CAB1423070.1"/>
    </source>
</evidence>
<dbReference type="PANTHER" id="PTHR47410:SF4">
    <property type="entry name" value="TOLL-LIKE RECEPTOR 9"/>
    <property type="match status" value="1"/>
</dbReference>
<proteinExistence type="inferred from homology"/>
<evidence type="ECO:0000256" key="12">
    <source>
        <dbReference type="ARBA" id="ARBA00023170"/>
    </source>
</evidence>
<reference evidence="17" key="1">
    <citation type="submission" date="2020-03" db="EMBL/GenBank/DDBJ databases">
        <authorList>
            <person name="Weist P."/>
        </authorList>
    </citation>
    <scope>NUCLEOTIDE SEQUENCE</scope>
</reference>
<evidence type="ECO:0000256" key="10">
    <source>
        <dbReference type="ARBA" id="ARBA00022989"/>
    </source>
</evidence>
<dbReference type="Proteomes" id="UP001153269">
    <property type="component" value="Unassembled WGS sequence"/>
</dbReference>
<dbReference type="GO" id="GO:0051607">
    <property type="term" value="P:defense response to virus"/>
    <property type="evidence" value="ECO:0007669"/>
    <property type="project" value="TreeGrafter"/>
</dbReference>
<dbReference type="GO" id="GO:0038187">
    <property type="term" value="F:pattern recognition receptor activity"/>
    <property type="evidence" value="ECO:0007669"/>
    <property type="project" value="TreeGrafter"/>
</dbReference>
<evidence type="ECO:0000313" key="18">
    <source>
        <dbReference type="Proteomes" id="UP001153269"/>
    </source>
</evidence>
<dbReference type="Pfam" id="PF00560">
    <property type="entry name" value="LRR_1"/>
    <property type="match status" value="1"/>
</dbReference>
<dbReference type="GO" id="GO:0007249">
    <property type="term" value="P:canonical NF-kappaB signal transduction"/>
    <property type="evidence" value="ECO:0007669"/>
    <property type="project" value="TreeGrafter"/>
</dbReference>
<dbReference type="GO" id="GO:0045087">
    <property type="term" value="P:innate immune response"/>
    <property type="evidence" value="ECO:0007669"/>
    <property type="project" value="UniProtKB-KW"/>
</dbReference>
<keyword evidence="8" id="KW-0967">Endosome</keyword>
<evidence type="ECO:0000256" key="6">
    <source>
        <dbReference type="ARBA" id="ARBA00022729"/>
    </source>
</evidence>
<keyword evidence="12" id="KW-0675">Receptor</keyword>
<keyword evidence="5" id="KW-0812">Transmembrane</keyword>
<dbReference type="Gene3D" id="3.80.10.10">
    <property type="entry name" value="Ribonuclease Inhibitor"/>
    <property type="match status" value="1"/>
</dbReference>
<dbReference type="InterPro" id="IPR003591">
    <property type="entry name" value="Leu-rich_rpt_typical-subtyp"/>
</dbReference>
<feature type="domain" description="TIR" evidence="16">
    <location>
        <begin position="140"/>
        <end position="289"/>
    </location>
</feature>
<dbReference type="EMBL" id="CADEAL010000633">
    <property type="protein sequence ID" value="CAB1423070.1"/>
    <property type="molecule type" value="Genomic_DNA"/>
</dbReference>
<dbReference type="InterPro" id="IPR001611">
    <property type="entry name" value="Leu-rich_rpt"/>
</dbReference>
<dbReference type="GO" id="GO:0002224">
    <property type="term" value="P:toll-like receptor signaling pathway"/>
    <property type="evidence" value="ECO:0007669"/>
    <property type="project" value="TreeGrafter"/>
</dbReference>
<dbReference type="Gene3D" id="3.40.50.10140">
    <property type="entry name" value="Toll/interleukin-1 receptor homology (TIR) domain"/>
    <property type="match status" value="1"/>
</dbReference>
<keyword evidence="6" id="KW-0732">Signal</keyword>
<accession>A0A9N7U218</accession>
<keyword evidence="13" id="KW-0325">Glycoprotein</keyword>
<dbReference type="AlphaFoldDB" id="A0A9N7U218"/>
<keyword evidence="7" id="KW-0677">Repeat</keyword>
<organism evidence="17 18">
    <name type="scientific">Pleuronectes platessa</name>
    <name type="common">European plaice</name>
    <dbReference type="NCBI Taxonomy" id="8262"/>
    <lineage>
        <taxon>Eukaryota</taxon>
        <taxon>Metazoa</taxon>
        <taxon>Chordata</taxon>
        <taxon>Craniata</taxon>
        <taxon>Vertebrata</taxon>
        <taxon>Euteleostomi</taxon>
        <taxon>Actinopterygii</taxon>
        <taxon>Neopterygii</taxon>
        <taxon>Teleostei</taxon>
        <taxon>Neoteleostei</taxon>
        <taxon>Acanthomorphata</taxon>
        <taxon>Carangaria</taxon>
        <taxon>Pleuronectiformes</taxon>
        <taxon>Pleuronectoidei</taxon>
        <taxon>Pleuronectidae</taxon>
        <taxon>Pleuronectes</taxon>
    </lineage>
</organism>
<keyword evidence="3" id="KW-0399">Innate immunity</keyword>
<keyword evidence="10" id="KW-1133">Transmembrane helix</keyword>
<dbReference type="SUPFAM" id="SSF52200">
    <property type="entry name" value="Toll/Interleukin receptor TIR domain"/>
    <property type="match status" value="1"/>
</dbReference>
<name>A0A9N7U218_PLEPL</name>
<gene>
    <name evidence="17" type="ORF">PLEPLA_LOCUS10988</name>
</gene>
<evidence type="ECO:0000256" key="14">
    <source>
        <dbReference type="ARBA" id="ARBA00023198"/>
    </source>
</evidence>
<dbReference type="GO" id="GO:0032755">
    <property type="term" value="P:positive regulation of interleukin-6 production"/>
    <property type="evidence" value="ECO:0007669"/>
    <property type="project" value="TreeGrafter"/>
</dbReference>
<evidence type="ECO:0000256" key="5">
    <source>
        <dbReference type="ARBA" id="ARBA00022692"/>
    </source>
</evidence>
<dbReference type="SUPFAM" id="SSF52058">
    <property type="entry name" value="L domain-like"/>
    <property type="match status" value="1"/>
</dbReference>
<evidence type="ECO:0000256" key="1">
    <source>
        <dbReference type="ARBA" id="ARBA00004177"/>
    </source>
</evidence>
<evidence type="ECO:0000259" key="16">
    <source>
        <dbReference type="PROSITE" id="PS50104"/>
    </source>
</evidence>
<dbReference type="GO" id="GO:1902533">
    <property type="term" value="P:positive regulation of intracellular signal transduction"/>
    <property type="evidence" value="ECO:0007669"/>
    <property type="project" value="UniProtKB-ARBA"/>
</dbReference>
<evidence type="ECO:0000256" key="7">
    <source>
        <dbReference type="ARBA" id="ARBA00022737"/>
    </source>
</evidence>
<evidence type="ECO:0000256" key="9">
    <source>
        <dbReference type="ARBA" id="ARBA00022859"/>
    </source>
</evidence>
<dbReference type="InterPro" id="IPR032675">
    <property type="entry name" value="LRR_dom_sf"/>
</dbReference>
<dbReference type="Pfam" id="PF01582">
    <property type="entry name" value="TIR"/>
    <property type="match status" value="1"/>
</dbReference>
<dbReference type="PROSITE" id="PS50104">
    <property type="entry name" value="TIR"/>
    <property type="match status" value="1"/>
</dbReference>
<keyword evidence="4" id="KW-0433">Leucine-rich repeat</keyword>
<dbReference type="InterPro" id="IPR000157">
    <property type="entry name" value="TIR_dom"/>
</dbReference>
<sequence>MALLRSILIIGMENAVCLDLSFNYMNQALMGGQFNSTKKMRGMGQSFEFLPNLNNLEVLSFANNAIGRRISRGLISSSVKYLYFSGNQLSVMWESDNNQYTHFFQNLTSLIYLDISNNNLTSISHEILCNLPGSIEALIISKNQLDYFPCNQAMRDWVYNELTVHLENFGHRRFSLCLEERDWIPGLSCIENLHSAVHNSVKTVFVLSSGSDGGDTVNGVIRQAFYMVQQRLLDEKVDTAVLVLLDEMFPKLKYLELRKSLGTEDPMDYISLRTSATTGSVAVRVVTPLLSSRQQLAASSQDP</sequence>
<keyword evidence="11" id="KW-0472">Membrane</keyword>
<evidence type="ECO:0000256" key="13">
    <source>
        <dbReference type="ARBA" id="ARBA00023180"/>
    </source>
</evidence>
<dbReference type="GO" id="GO:0005768">
    <property type="term" value="C:endosome"/>
    <property type="evidence" value="ECO:0007669"/>
    <property type="project" value="UniProtKB-SubCell"/>
</dbReference>
<dbReference type="GO" id="GO:0005886">
    <property type="term" value="C:plasma membrane"/>
    <property type="evidence" value="ECO:0007669"/>
    <property type="project" value="TreeGrafter"/>
</dbReference>
<dbReference type="PANTHER" id="PTHR47410">
    <property type="entry name" value="TOLL-LIKE RECEPTOR 7-RELATED"/>
    <property type="match status" value="1"/>
</dbReference>
<dbReference type="GO" id="GO:0006954">
    <property type="term" value="P:inflammatory response"/>
    <property type="evidence" value="ECO:0007669"/>
    <property type="project" value="UniProtKB-KW"/>
</dbReference>
<dbReference type="PROSITE" id="PS51450">
    <property type="entry name" value="LRR"/>
    <property type="match status" value="1"/>
</dbReference>
<keyword evidence="14" id="KW-0395">Inflammatory response</keyword>
<dbReference type="SMART" id="SM00369">
    <property type="entry name" value="LRR_TYP"/>
    <property type="match status" value="2"/>
</dbReference>
<comment type="similarity">
    <text evidence="2">Belongs to the Toll-like receptor family.</text>
</comment>
<evidence type="ECO:0000256" key="15">
    <source>
        <dbReference type="ARBA" id="ARBA00046288"/>
    </source>
</evidence>